<dbReference type="InterPro" id="IPR016032">
    <property type="entry name" value="Sig_transdc_resp-reg_C-effctor"/>
</dbReference>
<dbReference type="GO" id="GO:0006355">
    <property type="term" value="P:regulation of DNA-templated transcription"/>
    <property type="evidence" value="ECO:0007669"/>
    <property type="project" value="InterPro"/>
</dbReference>
<comment type="caution">
    <text evidence="1">The sequence shown here is derived from an EMBL/GenBank/DDBJ whole genome shotgun (WGS) entry which is preliminary data.</text>
</comment>
<dbReference type="GO" id="GO:0003677">
    <property type="term" value="F:DNA binding"/>
    <property type="evidence" value="ECO:0007669"/>
    <property type="project" value="InterPro"/>
</dbReference>
<evidence type="ECO:0008006" key="3">
    <source>
        <dbReference type="Google" id="ProtNLM"/>
    </source>
</evidence>
<evidence type="ECO:0000313" key="2">
    <source>
        <dbReference type="Proteomes" id="UP000483004"/>
    </source>
</evidence>
<proteinExistence type="predicted"/>
<sequence length="46" mass="5098">MLHVWGTSRGVSRTLAEHISRLRRKLGDGLIVPQTGLQIPHPREAG</sequence>
<dbReference type="Proteomes" id="UP000483004">
    <property type="component" value="Unassembled WGS sequence"/>
</dbReference>
<organism evidence="1 2">
    <name type="scientific">Actinomadura montaniterrae</name>
    <dbReference type="NCBI Taxonomy" id="1803903"/>
    <lineage>
        <taxon>Bacteria</taxon>
        <taxon>Bacillati</taxon>
        <taxon>Actinomycetota</taxon>
        <taxon>Actinomycetes</taxon>
        <taxon>Streptosporangiales</taxon>
        <taxon>Thermomonosporaceae</taxon>
        <taxon>Actinomadura</taxon>
    </lineage>
</organism>
<dbReference type="InterPro" id="IPR036388">
    <property type="entry name" value="WH-like_DNA-bd_sf"/>
</dbReference>
<evidence type="ECO:0000313" key="1">
    <source>
        <dbReference type="EMBL" id="KAB2388845.1"/>
    </source>
</evidence>
<name>A0A6L3W2T1_9ACTN</name>
<dbReference type="AlphaFoldDB" id="A0A6L3W2T1"/>
<accession>A0A6L3W2T1</accession>
<protein>
    <recommendedName>
        <fullName evidence="3">OmpR/PhoB-type domain-containing protein</fullName>
    </recommendedName>
</protein>
<dbReference type="Gene3D" id="1.10.10.10">
    <property type="entry name" value="Winged helix-like DNA-binding domain superfamily/Winged helix DNA-binding domain"/>
    <property type="match status" value="1"/>
</dbReference>
<reference evidence="1 2" key="1">
    <citation type="submission" date="2019-09" db="EMBL/GenBank/DDBJ databases">
        <title>Actinomadura physcomitrii sp. nov., a novel actinomycete isolated from moss [Physcomitrium sphaericum (Ludw) Fuernr].</title>
        <authorList>
            <person name="Liu C."/>
            <person name="Zhuang X."/>
        </authorList>
    </citation>
    <scope>NUCLEOTIDE SEQUENCE [LARGE SCALE GENOMIC DNA]</scope>
    <source>
        <strain evidence="1 2">CYP1-1B</strain>
    </source>
</reference>
<dbReference type="EMBL" id="WBMR01000003">
    <property type="protein sequence ID" value="KAB2388845.1"/>
    <property type="molecule type" value="Genomic_DNA"/>
</dbReference>
<dbReference type="SUPFAM" id="SSF46894">
    <property type="entry name" value="C-terminal effector domain of the bipartite response regulators"/>
    <property type="match status" value="1"/>
</dbReference>
<gene>
    <name evidence="1" type="ORF">F9B16_02720</name>
</gene>
<keyword evidence="2" id="KW-1185">Reference proteome</keyword>